<comment type="catalytic activity">
    <reaction evidence="6">
        <text>4 Fe(2+) + O2 + 6 H2O = 4 iron(III) oxide-hydroxide + 12 H(+)</text>
        <dbReference type="Rhea" id="RHEA:11972"/>
        <dbReference type="ChEBI" id="CHEBI:15377"/>
        <dbReference type="ChEBI" id="CHEBI:15378"/>
        <dbReference type="ChEBI" id="CHEBI:15379"/>
        <dbReference type="ChEBI" id="CHEBI:29033"/>
        <dbReference type="ChEBI" id="CHEBI:78619"/>
        <dbReference type="EC" id="1.16.3.2"/>
    </reaction>
</comment>
<proteinExistence type="inferred from homology"/>
<gene>
    <name evidence="8" type="ORF">H7U35_07920</name>
</gene>
<dbReference type="SUPFAM" id="SSF47240">
    <property type="entry name" value="Ferritin-like"/>
    <property type="match status" value="1"/>
</dbReference>
<comment type="caution">
    <text evidence="8">The sequence shown here is derived from an EMBL/GenBank/DDBJ whole genome shotgun (WGS) entry which is preliminary data.</text>
</comment>
<evidence type="ECO:0000256" key="4">
    <source>
        <dbReference type="ARBA" id="ARBA00023002"/>
    </source>
</evidence>
<dbReference type="Proteomes" id="UP000766986">
    <property type="component" value="Unassembled WGS sequence"/>
</dbReference>
<comment type="function">
    <text evidence="6">Iron-storage protein.</text>
</comment>
<dbReference type="EC" id="1.16.3.2" evidence="6"/>
<dbReference type="InterPro" id="IPR012347">
    <property type="entry name" value="Ferritin-like"/>
</dbReference>
<evidence type="ECO:0000256" key="6">
    <source>
        <dbReference type="RuleBase" id="RU361145"/>
    </source>
</evidence>
<dbReference type="Gene3D" id="1.20.1260.10">
    <property type="match status" value="1"/>
</dbReference>
<keyword evidence="9" id="KW-1185">Reference proteome</keyword>
<dbReference type="InterPro" id="IPR008331">
    <property type="entry name" value="Ferritin_DPS_dom"/>
</dbReference>
<feature type="domain" description="Ferritin-like diiron" evidence="7">
    <location>
        <begin position="1"/>
        <end position="145"/>
    </location>
</feature>
<dbReference type="CDD" id="cd01055">
    <property type="entry name" value="Nonheme_Ferritin"/>
    <property type="match status" value="1"/>
</dbReference>
<dbReference type="RefSeq" id="WP_022019941.1">
    <property type="nucleotide sequence ID" value="NZ_CALUIP010000007.1"/>
</dbReference>
<reference evidence="8 9" key="1">
    <citation type="journal article" date="2021" name="Sci. Rep.">
        <title>The distribution of antibiotic resistance genes in chicken gut microbiota commensals.</title>
        <authorList>
            <person name="Juricova H."/>
            <person name="Matiasovicova J."/>
            <person name="Kubasova T."/>
            <person name="Cejkova D."/>
            <person name="Rychlik I."/>
        </authorList>
    </citation>
    <scope>NUCLEOTIDE SEQUENCE [LARGE SCALE GENOMIC DNA]</scope>
    <source>
        <strain evidence="8 9">An772</strain>
    </source>
</reference>
<dbReference type="PANTHER" id="PTHR11431:SF127">
    <property type="entry name" value="BACTERIAL NON-HEME FERRITIN"/>
    <property type="match status" value="1"/>
</dbReference>
<dbReference type="InterPro" id="IPR009078">
    <property type="entry name" value="Ferritin-like_SF"/>
</dbReference>
<comment type="subcellular location">
    <subcellularLocation>
        <location evidence="6">Cytoplasm</location>
    </subcellularLocation>
</comment>
<organism evidence="8 9">
    <name type="scientific">Mediterranea massiliensis</name>
    <dbReference type="NCBI Taxonomy" id="1841865"/>
    <lineage>
        <taxon>Bacteria</taxon>
        <taxon>Pseudomonadati</taxon>
        <taxon>Bacteroidota</taxon>
        <taxon>Bacteroidia</taxon>
        <taxon>Bacteroidales</taxon>
        <taxon>Bacteroidaceae</taxon>
        <taxon>Mediterranea</taxon>
    </lineage>
</organism>
<keyword evidence="5 6" id="KW-0408">Iron</keyword>
<evidence type="ECO:0000256" key="1">
    <source>
        <dbReference type="ARBA" id="ARBA00006950"/>
    </source>
</evidence>
<dbReference type="PANTHER" id="PTHR11431">
    <property type="entry name" value="FERRITIN"/>
    <property type="match status" value="1"/>
</dbReference>
<evidence type="ECO:0000313" key="9">
    <source>
        <dbReference type="Proteomes" id="UP000766986"/>
    </source>
</evidence>
<evidence type="ECO:0000256" key="5">
    <source>
        <dbReference type="ARBA" id="ARBA00023004"/>
    </source>
</evidence>
<accession>A0ABS2E0G7</accession>
<protein>
    <recommendedName>
        <fullName evidence="6">Ferritin</fullName>
        <ecNumber evidence="6">1.16.3.2</ecNumber>
    </recommendedName>
</protein>
<comment type="similarity">
    <text evidence="1 6">Belongs to the ferritin family. Prokaryotic subfamily.</text>
</comment>
<keyword evidence="6" id="KW-0963">Cytoplasm</keyword>
<keyword evidence="2 6" id="KW-0409">Iron storage</keyword>
<keyword evidence="4" id="KW-0560">Oxidoreductase</keyword>
<dbReference type="InterPro" id="IPR009040">
    <property type="entry name" value="Ferritin-like_diiron"/>
</dbReference>
<name>A0ABS2E0G7_9BACT</name>
<keyword evidence="3 6" id="KW-0479">Metal-binding</keyword>
<dbReference type="EMBL" id="JACLYZ010000014">
    <property type="protein sequence ID" value="MBM6735145.1"/>
    <property type="molecule type" value="Genomic_DNA"/>
</dbReference>
<dbReference type="Pfam" id="PF00210">
    <property type="entry name" value="Ferritin"/>
    <property type="match status" value="1"/>
</dbReference>
<dbReference type="PROSITE" id="PS50905">
    <property type="entry name" value="FERRITIN_LIKE"/>
    <property type="match status" value="1"/>
</dbReference>
<dbReference type="InterPro" id="IPR001519">
    <property type="entry name" value="Ferritin"/>
</dbReference>
<evidence type="ECO:0000256" key="3">
    <source>
        <dbReference type="ARBA" id="ARBA00022723"/>
    </source>
</evidence>
<evidence type="ECO:0000313" key="8">
    <source>
        <dbReference type="EMBL" id="MBM6735145.1"/>
    </source>
</evidence>
<evidence type="ECO:0000259" key="7">
    <source>
        <dbReference type="PROSITE" id="PS50905"/>
    </source>
</evidence>
<evidence type="ECO:0000256" key="2">
    <source>
        <dbReference type="ARBA" id="ARBA00022434"/>
    </source>
</evidence>
<sequence length="160" mass="18376">MISEKLQNAINEQITAEMWSANLYLAMSFFMEKEGYNGMASWLKKQSFEEHQHAFDMASYVIKRGGAARVDKIDVVPNDFGTPLEVFEQVYKHECRVSKMIDDLVDVAAAERDKATQDFLWGYVREQVEEEATASNIVEMIKRAGNSNLYYVDSKLGERQ</sequence>
<dbReference type="InterPro" id="IPR041719">
    <property type="entry name" value="Ferritin_prok"/>
</dbReference>